<evidence type="ECO:0000256" key="2">
    <source>
        <dbReference type="ARBA" id="ARBA00023054"/>
    </source>
</evidence>
<accession>A0A6Q2Z1V8</accession>
<keyword evidence="2 4" id="KW-0175">Coiled coil</keyword>
<evidence type="ECO:0000256" key="1">
    <source>
        <dbReference type="ARBA" id="ARBA00022754"/>
    </source>
</evidence>
<dbReference type="PROSITE" id="PS51842">
    <property type="entry name" value="IF_ROD_2"/>
    <property type="match status" value="1"/>
</dbReference>
<dbReference type="OMA" id="HITMENR"/>
<feature type="domain" description="IF rod" evidence="5">
    <location>
        <begin position="16"/>
        <end position="321"/>
    </location>
</feature>
<dbReference type="PANTHER" id="PTHR47051:SF1">
    <property type="entry name" value="NESTIN"/>
    <property type="match status" value="1"/>
</dbReference>
<dbReference type="Gene3D" id="1.20.5.170">
    <property type="match status" value="1"/>
</dbReference>
<evidence type="ECO:0000256" key="3">
    <source>
        <dbReference type="RuleBase" id="RU000685"/>
    </source>
</evidence>
<feature type="coiled-coil region" evidence="4">
    <location>
        <begin position="27"/>
        <end position="54"/>
    </location>
</feature>
<protein>
    <recommendedName>
        <fullName evidence="5">IF rod domain-containing protein</fullName>
    </recommendedName>
</protein>
<keyword evidence="7" id="KW-1185">Reference proteome</keyword>
<dbReference type="GO" id="GO:0005882">
    <property type="term" value="C:intermediate filament"/>
    <property type="evidence" value="ECO:0007669"/>
    <property type="project" value="UniProtKB-KW"/>
</dbReference>
<dbReference type="Pfam" id="PF00038">
    <property type="entry name" value="Filament"/>
    <property type="match status" value="1"/>
</dbReference>
<proteinExistence type="inferred from homology"/>
<feature type="coiled-coil region" evidence="4">
    <location>
        <begin position="198"/>
        <end position="292"/>
    </location>
</feature>
<reference evidence="6" key="3">
    <citation type="submission" date="2025-09" db="UniProtKB">
        <authorList>
            <consortium name="Ensembl"/>
        </authorList>
    </citation>
    <scope>IDENTIFICATION</scope>
</reference>
<evidence type="ECO:0000256" key="4">
    <source>
        <dbReference type="SAM" id="Coils"/>
    </source>
</evidence>
<dbReference type="Gene3D" id="1.20.5.1160">
    <property type="entry name" value="Vasodilator-stimulated phosphoprotein"/>
    <property type="match status" value="1"/>
</dbReference>
<dbReference type="GeneTree" id="ENSGT00940000169377"/>
<dbReference type="GO" id="GO:0019215">
    <property type="term" value="F:intermediate filament binding"/>
    <property type="evidence" value="ECO:0007669"/>
    <property type="project" value="InterPro"/>
</dbReference>
<dbReference type="PANTHER" id="PTHR47051">
    <property type="entry name" value="NESTIN"/>
    <property type="match status" value="1"/>
</dbReference>
<dbReference type="GO" id="GO:0030844">
    <property type="term" value="P:positive regulation of intermediate filament depolymerization"/>
    <property type="evidence" value="ECO:0007669"/>
    <property type="project" value="TreeGrafter"/>
</dbReference>
<dbReference type="SMART" id="SM01391">
    <property type="entry name" value="Filament"/>
    <property type="match status" value="1"/>
</dbReference>
<evidence type="ECO:0000259" key="5">
    <source>
        <dbReference type="PROSITE" id="PS51842"/>
    </source>
</evidence>
<evidence type="ECO:0000313" key="6">
    <source>
        <dbReference type="Ensembl" id="ENSELUP00000072319.2"/>
    </source>
</evidence>
<keyword evidence="1 3" id="KW-0403">Intermediate filament</keyword>
<dbReference type="InterPro" id="IPR031211">
    <property type="entry name" value="Nestin"/>
</dbReference>
<comment type="similarity">
    <text evidence="3">Belongs to the intermediate filament family.</text>
</comment>
<dbReference type="InterPro" id="IPR039008">
    <property type="entry name" value="IF_rod_dom"/>
</dbReference>
<organism evidence="6 7">
    <name type="scientific">Esox lucius</name>
    <name type="common">Northern pike</name>
    <dbReference type="NCBI Taxonomy" id="8010"/>
    <lineage>
        <taxon>Eukaryota</taxon>
        <taxon>Metazoa</taxon>
        <taxon>Chordata</taxon>
        <taxon>Craniata</taxon>
        <taxon>Vertebrata</taxon>
        <taxon>Euteleostomi</taxon>
        <taxon>Actinopterygii</taxon>
        <taxon>Neopterygii</taxon>
        <taxon>Teleostei</taxon>
        <taxon>Protacanthopterygii</taxon>
        <taxon>Esociformes</taxon>
        <taxon>Esocidae</taxon>
        <taxon>Esox</taxon>
    </lineage>
</organism>
<reference evidence="6" key="1">
    <citation type="submission" date="2020-02" db="EMBL/GenBank/DDBJ databases">
        <title>Esox lucius (northern pike) genome, fEsoLuc1, primary haplotype.</title>
        <authorList>
            <person name="Myers G."/>
            <person name="Karagic N."/>
            <person name="Meyer A."/>
            <person name="Pippel M."/>
            <person name="Reichard M."/>
            <person name="Winkler S."/>
            <person name="Tracey A."/>
            <person name="Sims Y."/>
            <person name="Howe K."/>
            <person name="Rhie A."/>
            <person name="Formenti G."/>
            <person name="Durbin R."/>
            <person name="Fedrigo O."/>
            <person name="Jarvis E.D."/>
        </authorList>
    </citation>
    <scope>NUCLEOTIDE SEQUENCE [LARGE SCALE GENOMIC DNA]</scope>
</reference>
<evidence type="ECO:0000313" key="7">
    <source>
        <dbReference type="Proteomes" id="UP000265140"/>
    </source>
</evidence>
<dbReference type="InterPro" id="IPR018039">
    <property type="entry name" value="IF_conserved"/>
</dbReference>
<dbReference type="Proteomes" id="UP000265140">
    <property type="component" value="Chromosome 20"/>
</dbReference>
<dbReference type="SUPFAM" id="SSF64593">
    <property type="entry name" value="Intermediate filament protein, coiled coil region"/>
    <property type="match status" value="2"/>
</dbReference>
<dbReference type="GO" id="GO:0031730">
    <property type="term" value="F:CCR5 chemokine receptor binding"/>
    <property type="evidence" value="ECO:0007669"/>
    <property type="project" value="TreeGrafter"/>
</dbReference>
<name>A0A6Q2Z1V8_ESOLU</name>
<dbReference type="Ensembl" id="ENSELUT00000075848.2">
    <property type="protein sequence ID" value="ENSELUP00000072319.2"/>
    <property type="gene ID" value="ENSELUG00000032601.2"/>
</dbReference>
<sequence>MQRHSIQNLPSHRKDEKLDMLNLNQRLETYLGRVGLLEEENELLRREIQTLKGSSQGGQMGLDGNLRLARQEVHEAWREKDRVELELGSLGEELQTLGLQRQWVADAHGEVKKKLEESRKQMEEEKRAQVWLRGKVNQLEEQIQFQIQTHQEDVANLKDTLIHVTPPPPTHSGTQLPNLQELGVEYSQMAVRVWQEAAVLYQGQVDSLERSLSQARNRLVQVGQEKTESLLQLQALEKELTSAQERRHYLERSVSQRDDKQRQEIQNLQAHLEVLEMEKDALGDQIDGLLIESQGLLQLKMSLGMEVATYRALLDNENLKGNFSSTSHRRRISIPGNSSRETEQQCGQHWCRTIQFDVFHSHHHLSV</sequence>
<dbReference type="PROSITE" id="PS00226">
    <property type="entry name" value="IF_ROD_1"/>
    <property type="match status" value="1"/>
</dbReference>
<reference evidence="6" key="2">
    <citation type="submission" date="2025-08" db="UniProtKB">
        <authorList>
            <consortium name="Ensembl"/>
        </authorList>
    </citation>
    <scope>IDENTIFICATION</scope>
</reference>
<dbReference type="AlphaFoldDB" id="A0A6Q2Z1V8"/>